<evidence type="ECO:0000256" key="1">
    <source>
        <dbReference type="SAM" id="MobiDB-lite"/>
    </source>
</evidence>
<dbReference type="Proteomes" id="UP001396898">
    <property type="component" value="Unassembled WGS sequence"/>
</dbReference>
<gene>
    <name evidence="2" type="ORF">PG991_002063</name>
</gene>
<proteinExistence type="predicted"/>
<comment type="caution">
    <text evidence="2">The sequence shown here is derived from an EMBL/GenBank/DDBJ whole genome shotgun (WGS) entry which is preliminary data.</text>
</comment>
<keyword evidence="3" id="KW-1185">Reference proteome</keyword>
<protein>
    <submittedName>
        <fullName evidence="2">Uncharacterized protein</fullName>
    </submittedName>
</protein>
<accession>A0ABR1SQK6</accession>
<sequence>MIQQPVVGFRKRSRQQAQERDLEPVLRDALLHQRVPDRLKDLRQRLVVGQVGAVLAAGRHAVESHPDDHRGYHDLRPAAAEPRASSSPAAAPDHPRHRLAAQDQDVPASGLRRALLPALLEDRPQPFQVHRTLDRPQGLGALHGPDVRPVYAAARGVHVAAVSEHQAAEACLVCRAPGGVIRRNPS</sequence>
<organism evidence="2 3">
    <name type="scientific">Apiospora marii</name>
    <dbReference type="NCBI Taxonomy" id="335849"/>
    <lineage>
        <taxon>Eukaryota</taxon>
        <taxon>Fungi</taxon>
        <taxon>Dikarya</taxon>
        <taxon>Ascomycota</taxon>
        <taxon>Pezizomycotina</taxon>
        <taxon>Sordariomycetes</taxon>
        <taxon>Xylariomycetidae</taxon>
        <taxon>Amphisphaeriales</taxon>
        <taxon>Apiosporaceae</taxon>
        <taxon>Apiospora</taxon>
    </lineage>
</organism>
<name>A0ABR1SQK6_9PEZI</name>
<dbReference type="EMBL" id="JAQQWI010000005">
    <property type="protein sequence ID" value="KAK8035990.1"/>
    <property type="molecule type" value="Genomic_DNA"/>
</dbReference>
<evidence type="ECO:0000313" key="2">
    <source>
        <dbReference type="EMBL" id="KAK8035990.1"/>
    </source>
</evidence>
<feature type="compositionally biased region" description="Low complexity" evidence="1">
    <location>
        <begin position="79"/>
        <end position="92"/>
    </location>
</feature>
<feature type="region of interest" description="Disordered" evidence="1">
    <location>
        <begin position="1"/>
        <end position="21"/>
    </location>
</feature>
<reference evidence="2 3" key="1">
    <citation type="submission" date="2023-01" db="EMBL/GenBank/DDBJ databases">
        <title>Analysis of 21 Apiospora genomes using comparative genomics revels a genus with tremendous synthesis potential of carbohydrate active enzymes and secondary metabolites.</title>
        <authorList>
            <person name="Sorensen T."/>
        </authorList>
    </citation>
    <scope>NUCLEOTIDE SEQUENCE [LARGE SCALE GENOMIC DNA]</scope>
    <source>
        <strain evidence="2 3">CBS 20057</strain>
    </source>
</reference>
<feature type="region of interest" description="Disordered" evidence="1">
    <location>
        <begin position="79"/>
        <end position="106"/>
    </location>
</feature>
<evidence type="ECO:0000313" key="3">
    <source>
        <dbReference type="Proteomes" id="UP001396898"/>
    </source>
</evidence>